<feature type="transmembrane region" description="Helical" evidence="7">
    <location>
        <begin position="334"/>
        <end position="353"/>
    </location>
</feature>
<accession>A0AA38ZGT3</accession>
<feature type="transmembrane region" description="Helical" evidence="7">
    <location>
        <begin position="39"/>
        <end position="60"/>
    </location>
</feature>
<comment type="subcellular location">
    <subcellularLocation>
        <location evidence="1">Membrane</location>
        <topology evidence="1">Multi-pass membrane protein</topology>
    </subcellularLocation>
</comment>
<keyword evidence="10" id="KW-1185">Reference proteome</keyword>
<keyword evidence="3" id="KW-0813">Transport</keyword>
<feature type="transmembrane region" description="Helical" evidence="7">
    <location>
        <begin position="172"/>
        <end position="190"/>
    </location>
</feature>
<evidence type="ECO:0000256" key="4">
    <source>
        <dbReference type="ARBA" id="ARBA00022692"/>
    </source>
</evidence>
<feature type="signal peptide" evidence="8">
    <location>
        <begin position="1"/>
        <end position="23"/>
    </location>
</feature>
<organism evidence="9 10">
    <name type="scientific">Vitis rotundifolia</name>
    <name type="common">Muscadine grape</name>
    <dbReference type="NCBI Taxonomy" id="103349"/>
    <lineage>
        <taxon>Eukaryota</taxon>
        <taxon>Viridiplantae</taxon>
        <taxon>Streptophyta</taxon>
        <taxon>Embryophyta</taxon>
        <taxon>Tracheophyta</taxon>
        <taxon>Spermatophyta</taxon>
        <taxon>Magnoliopsida</taxon>
        <taxon>eudicotyledons</taxon>
        <taxon>Gunneridae</taxon>
        <taxon>Pentapetalae</taxon>
        <taxon>rosids</taxon>
        <taxon>Vitales</taxon>
        <taxon>Vitaceae</taxon>
        <taxon>Viteae</taxon>
        <taxon>Vitis</taxon>
    </lineage>
</organism>
<proteinExistence type="inferred from homology"/>
<dbReference type="AlphaFoldDB" id="A0AA38ZGT3"/>
<keyword evidence="5 7" id="KW-1133">Transmembrane helix</keyword>
<sequence>MGWRYKAGISLIVTVIIMWVTSAEVTQGIFEDYEHPFAVAYIGTSMLVVYIPIAFIKEWLLNTMKSGSSKSDNDEEKELYELDLPVEQEGEPDTLELENQSLIVNNIDTGVSMRELVKFGSYLAPIWLMTEYFTNAALARTSVATTTLLSSSASVLFTLLLGVLLGQETINTVKIVSVVISLAGVALTTLGKTWAADDPQNEKHSLVGDLFSVLSALTYGLFTVLLKKFAGEEGDRIDVQKLFGYIGLFTLAGLWWLVWPLTASGIEPKFKIPHSNEMKGLLIANCFVGSVLSDYFWALGVVWTTPLIAALGISLTIPLAMVEDMFFHGQHYSPIYIIGSTQVFLGFVLANVSEWLSPKLRLLCKIRE</sequence>
<evidence type="ECO:0000256" key="5">
    <source>
        <dbReference type="ARBA" id="ARBA00022989"/>
    </source>
</evidence>
<dbReference type="GO" id="GO:0022857">
    <property type="term" value="F:transmembrane transporter activity"/>
    <property type="evidence" value="ECO:0007669"/>
    <property type="project" value="InterPro"/>
</dbReference>
<evidence type="ECO:0000256" key="3">
    <source>
        <dbReference type="ARBA" id="ARBA00022448"/>
    </source>
</evidence>
<evidence type="ECO:0008006" key="11">
    <source>
        <dbReference type="Google" id="ProtNLM"/>
    </source>
</evidence>
<feature type="transmembrane region" description="Helical" evidence="7">
    <location>
        <begin position="295"/>
        <end position="322"/>
    </location>
</feature>
<dbReference type="GO" id="GO:0016020">
    <property type="term" value="C:membrane"/>
    <property type="evidence" value="ECO:0007669"/>
    <property type="project" value="UniProtKB-SubCell"/>
</dbReference>
<dbReference type="PANTHER" id="PTHR23051">
    <property type="entry name" value="SOLUTE CARRIER FAMILY 35, MEMBER F5"/>
    <property type="match status" value="1"/>
</dbReference>
<evidence type="ECO:0000313" key="9">
    <source>
        <dbReference type="EMBL" id="KAJ9688771.1"/>
    </source>
</evidence>
<evidence type="ECO:0000256" key="7">
    <source>
        <dbReference type="SAM" id="Phobius"/>
    </source>
</evidence>
<feature type="transmembrane region" description="Helical" evidence="7">
    <location>
        <begin position="210"/>
        <end position="230"/>
    </location>
</feature>
<feature type="transmembrane region" description="Helical" evidence="7">
    <location>
        <begin position="144"/>
        <end position="165"/>
    </location>
</feature>
<keyword evidence="8" id="KW-0732">Signal</keyword>
<comment type="similarity">
    <text evidence="2">Belongs to the SLC35F solute transporter family.</text>
</comment>
<name>A0AA38ZGT3_VITRO</name>
<comment type="caution">
    <text evidence="9">The sequence shown here is derived from an EMBL/GenBank/DDBJ whole genome shotgun (WGS) entry which is preliminary data.</text>
</comment>
<dbReference type="EMBL" id="JARBHA010000011">
    <property type="protein sequence ID" value="KAJ9688771.1"/>
    <property type="molecule type" value="Genomic_DNA"/>
</dbReference>
<keyword evidence="6 7" id="KW-0472">Membrane</keyword>
<evidence type="ECO:0000256" key="2">
    <source>
        <dbReference type="ARBA" id="ARBA00007863"/>
    </source>
</evidence>
<dbReference type="InterPro" id="IPR037185">
    <property type="entry name" value="EmrE-like"/>
</dbReference>
<dbReference type="Proteomes" id="UP001168098">
    <property type="component" value="Unassembled WGS sequence"/>
</dbReference>
<dbReference type="Pfam" id="PF06027">
    <property type="entry name" value="SLC35F"/>
    <property type="match status" value="1"/>
</dbReference>
<dbReference type="InterPro" id="IPR009262">
    <property type="entry name" value="SLC35_F1/F2/F6"/>
</dbReference>
<dbReference type="SUPFAM" id="SSF103481">
    <property type="entry name" value="Multidrug resistance efflux transporter EmrE"/>
    <property type="match status" value="2"/>
</dbReference>
<evidence type="ECO:0000256" key="1">
    <source>
        <dbReference type="ARBA" id="ARBA00004141"/>
    </source>
</evidence>
<reference evidence="9 10" key="1">
    <citation type="journal article" date="2023" name="BMC Biotechnol.">
        <title>Vitis rotundifolia cv Carlos genome sequencing.</title>
        <authorList>
            <person name="Huff M."/>
            <person name="Hulse-Kemp A."/>
            <person name="Scheffler B."/>
            <person name="Youngblood R."/>
            <person name="Simpson S."/>
            <person name="Babiker E."/>
            <person name="Staton M."/>
        </authorList>
    </citation>
    <scope>NUCLEOTIDE SEQUENCE [LARGE SCALE GENOMIC DNA]</scope>
    <source>
        <tissue evidence="9">Leaf</tissue>
    </source>
</reference>
<feature type="transmembrane region" description="Helical" evidence="7">
    <location>
        <begin position="119"/>
        <end position="138"/>
    </location>
</feature>
<protein>
    <recommendedName>
        <fullName evidence="11">EamA domain-containing protein</fullName>
    </recommendedName>
</protein>
<keyword evidence="4 7" id="KW-0812">Transmembrane</keyword>
<feature type="chain" id="PRO_5041400587" description="EamA domain-containing protein" evidence="8">
    <location>
        <begin position="24"/>
        <end position="368"/>
    </location>
</feature>
<evidence type="ECO:0000256" key="8">
    <source>
        <dbReference type="SAM" id="SignalP"/>
    </source>
</evidence>
<dbReference type="PANTHER" id="PTHR23051:SF10">
    <property type="entry name" value="EAMA DOMAIN-CONTAINING PROTEIN"/>
    <property type="match status" value="1"/>
</dbReference>
<evidence type="ECO:0000256" key="6">
    <source>
        <dbReference type="ARBA" id="ARBA00023136"/>
    </source>
</evidence>
<evidence type="ECO:0000313" key="10">
    <source>
        <dbReference type="Proteomes" id="UP001168098"/>
    </source>
</evidence>
<gene>
    <name evidence="9" type="ORF">PVL29_014427</name>
</gene>
<feature type="transmembrane region" description="Helical" evidence="7">
    <location>
        <begin position="242"/>
        <end position="259"/>
    </location>
</feature>